<feature type="signal peptide" evidence="1">
    <location>
        <begin position="1"/>
        <end position="21"/>
    </location>
</feature>
<keyword evidence="3" id="KW-1185">Reference proteome</keyword>
<dbReference type="RefSeq" id="WP_099412723.1">
    <property type="nucleotide sequence ID" value="NZ_PDYH01000008.1"/>
</dbReference>
<dbReference type="Proteomes" id="UP000224317">
    <property type="component" value="Unassembled WGS sequence"/>
</dbReference>
<organism evidence="2 3">
    <name type="scientific">Pseudobutyrivibrio ruminis</name>
    <dbReference type="NCBI Taxonomy" id="46206"/>
    <lineage>
        <taxon>Bacteria</taxon>
        <taxon>Bacillati</taxon>
        <taxon>Bacillota</taxon>
        <taxon>Clostridia</taxon>
        <taxon>Lachnospirales</taxon>
        <taxon>Lachnospiraceae</taxon>
        <taxon>Pseudobutyrivibrio</taxon>
    </lineage>
</organism>
<comment type="caution">
    <text evidence="2">The sequence shown here is derived from an EMBL/GenBank/DDBJ whole genome shotgun (WGS) entry which is preliminary data.</text>
</comment>
<gene>
    <name evidence="2" type="ORF">CSX00_02420</name>
</gene>
<accession>A0A2G3ECY1</accession>
<evidence type="ECO:0008006" key="4">
    <source>
        <dbReference type="Google" id="ProtNLM"/>
    </source>
</evidence>
<dbReference type="PROSITE" id="PS51257">
    <property type="entry name" value="PROKAR_LIPOPROTEIN"/>
    <property type="match status" value="1"/>
</dbReference>
<proteinExistence type="predicted"/>
<evidence type="ECO:0000256" key="1">
    <source>
        <dbReference type="SAM" id="SignalP"/>
    </source>
</evidence>
<feature type="chain" id="PRO_5039449134" description="Lipoprotein" evidence="1">
    <location>
        <begin position="22"/>
        <end position="219"/>
    </location>
</feature>
<name>A0A2G3ECY1_9FIRM</name>
<evidence type="ECO:0000313" key="3">
    <source>
        <dbReference type="Proteomes" id="UP000224317"/>
    </source>
</evidence>
<sequence>MKKKTMKILAMCLCLSSVFMACGDTKAQKVTKQETVAEKDLSVKEKDTKKQGSGKPMDIECVTSFDQIDADYLANMTFVSEKTVEYIQAKDCPCTNPSYSKYMYEDDNWDKHLNFDSYKLVGRTVAPCHFENNKNIVGFIYELHYSQHTEVTTYAILFWYNVYPIKSEVSDVTCHDYGGITEADGLKYFGYSSLDELKESLRKPFRLEDGEEIVIEPVE</sequence>
<keyword evidence="1" id="KW-0732">Signal</keyword>
<reference evidence="2" key="1">
    <citation type="submission" date="2017-10" db="EMBL/GenBank/DDBJ databases">
        <title>Resolving the taxonomy of Roseburia spp., Eubacterium rectale and Agathobacter spp. through phylogenomic analysis.</title>
        <authorList>
            <person name="Sheridan P.O."/>
            <person name="Walker A.W."/>
            <person name="Duncan S.H."/>
            <person name="Scott K.P."/>
            <person name="Toole P.W.O."/>
            <person name="Luis P."/>
            <person name="Flint H.J."/>
        </authorList>
    </citation>
    <scope>NUCLEOTIDE SEQUENCE [LARGE SCALE GENOMIC DNA]</scope>
    <source>
        <strain evidence="2">JK10</strain>
    </source>
</reference>
<dbReference type="EMBL" id="PDYH01000008">
    <property type="protein sequence ID" value="PHU41188.1"/>
    <property type="molecule type" value="Genomic_DNA"/>
</dbReference>
<dbReference type="AlphaFoldDB" id="A0A2G3ECY1"/>
<protein>
    <recommendedName>
        <fullName evidence="4">Lipoprotein</fullName>
    </recommendedName>
</protein>
<evidence type="ECO:0000313" key="2">
    <source>
        <dbReference type="EMBL" id="PHU41188.1"/>
    </source>
</evidence>